<evidence type="ECO:0000313" key="1">
    <source>
        <dbReference type="EMBL" id="OGG55894.1"/>
    </source>
</evidence>
<gene>
    <name evidence="1" type="ORF">A3F84_23570</name>
</gene>
<evidence type="ECO:0000313" key="2">
    <source>
        <dbReference type="Proteomes" id="UP000178606"/>
    </source>
</evidence>
<dbReference type="InterPro" id="IPR016195">
    <property type="entry name" value="Pol/histidinol_Pase-like"/>
</dbReference>
<organism evidence="1 2">
    <name type="scientific">Handelsmanbacteria sp. (strain RIFCSPLOWO2_12_FULL_64_10)</name>
    <dbReference type="NCBI Taxonomy" id="1817868"/>
    <lineage>
        <taxon>Bacteria</taxon>
        <taxon>Candidatus Handelsmaniibacteriota</taxon>
    </lineage>
</organism>
<dbReference type="SUPFAM" id="SSF89550">
    <property type="entry name" value="PHP domain-like"/>
    <property type="match status" value="1"/>
</dbReference>
<dbReference type="Gene3D" id="3.20.20.140">
    <property type="entry name" value="Metal-dependent hydrolases"/>
    <property type="match status" value="1"/>
</dbReference>
<evidence type="ECO:0008006" key="3">
    <source>
        <dbReference type="Google" id="ProtNLM"/>
    </source>
</evidence>
<dbReference type="Proteomes" id="UP000178606">
    <property type="component" value="Unassembled WGS sequence"/>
</dbReference>
<reference evidence="1 2" key="1">
    <citation type="journal article" date="2016" name="Nat. Commun.">
        <title>Thousands of microbial genomes shed light on interconnected biogeochemical processes in an aquifer system.</title>
        <authorList>
            <person name="Anantharaman K."/>
            <person name="Brown C.T."/>
            <person name="Hug L.A."/>
            <person name="Sharon I."/>
            <person name="Castelle C.J."/>
            <person name="Probst A.J."/>
            <person name="Thomas B.C."/>
            <person name="Singh A."/>
            <person name="Wilkins M.J."/>
            <person name="Karaoz U."/>
            <person name="Brodie E.L."/>
            <person name="Williams K.H."/>
            <person name="Hubbard S.S."/>
            <person name="Banfield J.F."/>
        </authorList>
    </citation>
    <scope>NUCLEOTIDE SEQUENCE [LARGE SCALE GENOMIC DNA]</scope>
    <source>
        <strain evidence="2">RIFCSPLOWO2_12_FULL_64_10</strain>
    </source>
</reference>
<name>A0A1F6D380_HANXR</name>
<comment type="caution">
    <text evidence="1">The sequence shown here is derived from an EMBL/GenBank/DDBJ whole genome shotgun (WGS) entry which is preliminary data.</text>
</comment>
<dbReference type="Pfam" id="PF12228">
    <property type="entry name" value="DUF3604"/>
    <property type="match status" value="1"/>
</dbReference>
<sequence length="602" mass="64562">MTDLPPIDGAATLTPDDPVVSGSAGTWTLTYTVGEEEIQPGGVLRLTIPAGFTPPQADHPGAPGFTTASCAAPRTTLALIVEEGQEGAPGADLKLFLDTAPLQRREKVVVVYGDRSGGSQGAFACRMAGEAAFRVAVQTGRGEMAFRPLKQSPVLRVIAGETRRIVVLIPSLVEVEKPFPVHILAHDAFGNVLPARGDGLELKAERGDLRLPSPLTLKRVDGALRAAAKVPGGPCRIRAVHREAGIEGSSNPLLASERPDEALLWGDLHGHTTCSDGTAPPDAYYAHARDVARLDFAATTDHLDAGLSEGDGWEQVRFAASAFNEAGRFIPLVGFEDRDASGGHCNVYFQDIVLPEDFKGGKNSGETLTVPHAHGRASWASPDLRTARLAEIYSCWGSAERWGAVCSNTHPSRHPGSTIQAGLAYGLRLGLVAGSDTHTGAPGSALRVRMQSRHRGGLTAVYADAFTRPALWAGLRNRRCYATTGARIILRFEVEGYSMGSEVDLGGPDDPLIKGRAIAVKAYGASRISRIDIVRNNADICSYRGDNEVVQFRWVDAQDLTRISVPRPASKHPLTYYYVRVLQEDGEMAWSSPVWLTLTYLP</sequence>
<dbReference type="InterPro" id="IPR022028">
    <property type="entry name" value="DUF3604"/>
</dbReference>
<proteinExistence type="predicted"/>
<dbReference type="EMBL" id="MFKF01000057">
    <property type="protein sequence ID" value="OGG55894.1"/>
    <property type="molecule type" value="Genomic_DNA"/>
</dbReference>
<protein>
    <recommendedName>
        <fullName evidence="3">DUF3604 domain-containing protein</fullName>
    </recommendedName>
</protein>
<dbReference type="AlphaFoldDB" id="A0A1F6D380"/>
<accession>A0A1F6D380</accession>